<protein>
    <submittedName>
        <fullName evidence="2">Uncharacterized protein</fullName>
    </submittedName>
</protein>
<comment type="caution">
    <text evidence="2">The sequence shown here is derived from an EMBL/GenBank/DDBJ whole genome shotgun (WGS) entry which is preliminary data.</text>
</comment>
<reference evidence="2" key="1">
    <citation type="submission" date="2020-05" db="EMBL/GenBank/DDBJ databases">
        <title>WGS assembly of Panicum virgatum.</title>
        <authorList>
            <person name="Lovell J.T."/>
            <person name="Jenkins J."/>
            <person name="Shu S."/>
            <person name="Juenger T.E."/>
            <person name="Schmutz J."/>
        </authorList>
    </citation>
    <scope>NUCLEOTIDE SEQUENCE</scope>
    <source>
        <strain evidence="2">AP13</strain>
    </source>
</reference>
<accession>A0A8T0V3B1</accession>
<gene>
    <name evidence="2" type="ORF">PVAP13_3KG373408</name>
</gene>
<organism evidence="2 3">
    <name type="scientific">Panicum virgatum</name>
    <name type="common">Blackwell switchgrass</name>
    <dbReference type="NCBI Taxonomy" id="38727"/>
    <lineage>
        <taxon>Eukaryota</taxon>
        <taxon>Viridiplantae</taxon>
        <taxon>Streptophyta</taxon>
        <taxon>Embryophyta</taxon>
        <taxon>Tracheophyta</taxon>
        <taxon>Spermatophyta</taxon>
        <taxon>Magnoliopsida</taxon>
        <taxon>Liliopsida</taxon>
        <taxon>Poales</taxon>
        <taxon>Poaceae</taxon>
        <taxon>PACMAD clade</taxon>
        <taxon>Panicoideae</taxon>
        <taxon>Panicodae</taxon>
        <taxon>Paniceae</taxon>
        <taxon>Panicinae</taxon>
        <taxon>Panicum</taxon>
        <taxon>Panicum sect. Hiantes</taxon>
    </lineage>
</organism>
<name>A0A8T0V3B1_PANVG</name>
<dbReference type="EMBL" id="CM029041">
    <property type="protein sequence ID" value="KAG2626629.1"/>
    <property type="molecule type" value="Genomic_DNA"/>
</dbReference>
<feature type="compositionally biased region" description="Basic and acidic residues" evidence="1">
    <location>
        <begin position="65"/>
        <end position="87"/>
    </location>
</feature>
<proteinExistence type="predicted"/>
<dbReference type="Proteomes" id="UP000823388">
    <property type="component" value="Chromosome 3K"/>
</dbReference>
<feature type="compositionally biased region" description="Basic and acidic residues" evidence="1">
    <location>
        <begin position="95"/>
        <end position="110"/>
    </location>
</feature>
<feature type="compositionally biased region" description="Basic and acidic residues" evidence="1">
    <location>
        <begin position="28"/>
        <end position="47"/>
    </location>
</feature>
<evidence type="ECO:0000313" key="2">
    <source>
        <dbReference type="EMBL" id="KAG2626629.1"/>
    </source>
</evidence>
<sequence>MRNPRLHSPIGTGNPATHTLRRRRWRKTIIETKILEDRITGKIKPETEQLDQTRLVPRATPARRGARDRPEQSESTEGQRRRNESINRSRRRNGTKSEESEKRKRDEATRRARRRTP</sequence>
<keyword evidence="3" id="KW-1185">Reference proteome</keyword>
<dbReference type="AlphaFoldDB" id="A0A8T0V3B1"/>
<evidence type="ECO:0000313" key="3">
    <source>
        <dbReference type="Proteomes" id="UP000823388"/>
    </source>
</evidence>
<evidence type="ECO:0000256" key="1">
    <source>
        <dbReference type="SAM" id="MobiDB-lite"/>
    </source>
</evidence>
<feature type="region of interest" description="Disordered" evidence="1">
    <location>
        <begin position="1"/>
        <end position="117"/>
    </location>
</feature>